<evidence type="ECO:0000313" key="3">
    <source>
        <dbReference type="EMBL" id="GEL73363.1"/>
    </source>
</evidence>
<dbReference type="AlphaFoldDB" id="A0A511HIG5"/>
<organism evidence="3 6">
    <name type="scientific">Myxococcus virescens</name>
    <dbReference type="NCBI Taxonomy" id="83456"/>
    <lineage>
        <taxon>Bacteria</taxon>
        <taxon>Pseudomonadati</taxon>
        <taxon>Myxococcota</taxon>
        <taxon>Myxococcia</taxon>
        <taxon>Myxococcales</taxon>
        <taxon>Cystobacterineae</taxon>
        <taxon>Myxococcaceae</taxon>
        <taxon>Myxococcus</taxon>
    </lineage>
</organism>
<gene>
    <name evidence="3" type="ORF">MVI01_51470</name>
    <name evidence="4" type="ORF">SAMN04488504_12221</name>
</gene>
<dbReference type="InterPro" id="IPR003591">
    <property type="entry name" value="Leu-rich_rpt_typical-subtyp"/>
</dbReference>
<proteinExistence type="predicted"/>
<comment type="caution">
    <text evidence="3">The sequence shown here is derived from an EMBL/GenBank/DDBJ whole genome shotgun (WGS) entry which is preliminary data.</text>
</comment>
<reference evidence="3 6" key="2">
    <citation type="submission" date="2019-07" db="EMBL/GenBank/DDBJ databases">
        <title>Whole genome shotgun sequence of Myxococcus virescens NBRC 100334.</title>
        <authorList>
            <person name="Hosoyama A."/>
            <person name="Uohara A."/>
            <person name="Ohji S."/>
            <person name="Ichikawa N."/>
        </authorList>
    </citation>
    <scope>NUCLEOTIDE SEQUENCE [LARGE SCALE GENOMIC DNA]</scope>
    <source>
        <strain evidence="3 6">NBRC 100334</strain>
    </source>
</reference>
<keyword evidence="1" id="KW-0433">Leucine-rich repeat</keyword>
<dbReference type="Pfam" id="PF13855">
    <property type="entry name" value="LRR_8"/>
    <property type="match status" value="1"/>
</dbReference>
<keyword evidence="5" id="KW-1185">Reference proteome</keyword>
<evidence type="ECO:0000313" key="5">
    <source>
        <dbReference type="Proteomes" id="UP000198717"/>
    </source>
</evidence>
<dbReference type="InterPro" id="IPR050216">
    <property type="entry name" value="LRR_domain-containing"/>
</dbReference>
<dbReference type="EMBL" id="BJVY01000033">
    <property type="protein sequence ID" value="GEL73363.1"/>
    <property type="molecule type" value="Genomic_DNA"/>
</dbReference>
<dbReference type="Proteomes" id="UP000198717">
    <property type="component" value="Unassembled WGS sequence"/>
</dbReference>
<dbReference type="SUPFAM" id="SSF52058">
    <property type="entry name" value="L domain-like"/>
    <property type="match status" value="1"/>
</dbReference>
<evidence type="ECO:0000313" key="4">
    <source>
        <dbReference type="EMBL" id="SDF16566.1"/>
    </source>
</evidence>
<dbReference type="PANTHER" id="PTHR48051">
    <property type="match status" value="1"/>
</dbReference>
<dbReference type="Gene3D" id="3.80.10.10">
    <property type="entry name" value="Ribonuclease Inhibitor"/>
    <property type="match status" value="1"/>
</dbReference>
<dbReference type="InterPro" id="IPR001611">
    <property type="entry name" value="Leu-rich_rpt"/>
</dbReference>
<dbReference type="EMBL" id="FNAJ01000022">
    <property type="protein sequence ID" value="SDF16566.1"/>
    <property type="molecule type" value="Genomic_DNA"/>
</dbReference>
<keyword evidence="2" id="KW-0677">Repeat</keyword>
<evidence type="ECO:0000256" key="2">
    <source>
        <dbReference type="ARBA" id="ARBA00022737"/>
    </source>
</evidence>
<dbReference type="PANTHER" id="PTHR48051:SF1">
    <property type="entry name" value="RAS SUPPRESSOR PROTEIN 1"/>
    <property type="match status" value="1"/>
</dbReference>
<dbReference type="InterPro" id="IPR032675">
    <property type="entry name" value="LRR_dom_sf"/>
</dbReference>
<evidence type="ECO:0000256" key="1">
    <source>
        <dbReference type="ARBA" id="ARBA00022614"/>
    </source>
</evidence>
<dbReference type="GO" id="GO:0005737">
    <property type="term" value="C:cytoplasm"/>
    <property type="evidence" value="ECO:0007669"/>
    <property type="project" value="TreeGrafter"/>
</dbReference>
<reference evidence="4 5" key="1">
    <citation type="submission" date="2016-10" db="EMBL/GenBank/DDBJ databases">
        <authorList>
            <person name="Varghese N."/>
            <person name="Submissions S."/>
        </authorList>
    </citation>
    <scope>NUCLEOTIDE SEQUENCE [LARGE SCALE GENOMIC DNA]</scope>
    <source>
        <strain evidence="4 5">DSM 2260</strain>
    </source>
</reference>
<name>A0A511HIG5_9BACT</name>
<dbReference type="Proteomes" id="UP000321224">
    <property type="component" value="Unassembled WGS sequence"/>
</dbReference>
<evidence type="ECO:0000313" key="6">
    <source>
        <dbReference type="Proteomes" id="UP000321224"/>
    </source>
</evidence>
<dbReference type="RefSeq" id="WP_186817929.1">
    <property type="nucleotide sequence ID" value="NZ_BJVY01000033.1"/>
</dbReference>
<sequence length="360" mass="39307">MPKKNVSLAAQWKRVEKQAVQTLGRGSAGEYPEALEPRVVPFSTVFDPAPLLPPEYGALVKVLGYRWLSGASSTLGLLPPRWQVGLSQQVGVPDRPWDEVRAEREAGTHAYSFVMFAAHDIDDINGFAFGRGAAGASGVVWRVEDSLPVEELGTFSSWLEEELAALAVALKDVKEGTSPVAPADLAGASLPIKAKAPAKAKGPAALFDKFPRDSKELLFNGRKLGELPALIGEFTELESLWVRTTGIKAVPPELGRLSKLKKLDLSFNPELTELPPDLGDLESLESLNLNRTGLTTLPDALERLKRLTFLDLQSTPLTTLPPVLFRMTWLRTVDLYWTTLPPGEIERLRQALPECKVGVS</sequence>
<dbReference type="SMART" id="SM00369">
    <property type="entry name" value="LRR_TYP"/>
    <property type="match status" value="3"/>
</dbReference>
<protein>
    <submittedName>
        <fullName evidence="4">Leucine rich repeat-containing protein</fullName>
    </submittedName>
</protein>
<accession>A0A511HIG5</accession>